<keyword evidence="6" id="KW-1185">Reference proteome</keyword>
<dbReference type="EMBL" id="VYRZ01000001">
    <property type="protein sequence ID" value="KAA9089948.1"/>
    <property type="molecule type" value="Genomic_DNA"/>
</dbReference>
<feature type="transmembrane region" description="Helical" evidence="2">
    <location>
        <begin position="214"/>
        <end position="233"/>
    </location>
</feature>
<evidence type="ECO:0000313" key="5">
    <source>
        <dbReference type="EMBL" id="KAA9089948.1"/>
    </source>
</evidence>
<comment type="caution">
    <text evidence="5">The sequence shown here is derived from an EMBL/GenBank/DDBJ whole genome shotgun (WGS) entry which is preliminary data.</text>
</comment>
<feature type="domain" description="YncI copper-binding" evidence="4">
    <location>
        <begin position="34"/>
        <end position="166"/>
    </location>
</feature>
<dbReference type="Proteomes" id="UP000327039">
    <property type="component" value="Unassembled WGS sequence"/>
</dbReference>
<feature type="compositionally biased region" description="Basic and acidic residues" evidence="1">
    <location>
        <begin position="175"/>
        <end position="190"/>
    </location>
</feature>
<feature type="signal peptide" evidence="3">
    <location>
        <begin position="1"/>
        <end position="33"/>
    </location>
</feature>
<sequence length="237" mass="23981">MTTPISPRRRTRFTLGVTAGAALAIALPLAASAHVHVTPEDVAANGSTRIDFSFSHGCDGSPTTALVVDVPAEAQGATPVVDGAWTITTEVGDAGIPTRVTYTAVTPVPDSYAASVGMNVIFPASTEGESFAFPVTQQCESGEAPWTQIAEEGQDPHDLEYPAPVILVGAEAAAEHGDHGGDHGGDHADAADTTDAADTEAAAATAPAADPLPIWLSAGALIVAAAALVLTIARRRA</sequence>
<gene>
    <name evidence="5" type="ORF">F6B42_05790</name>
</gene>
<evidence type="ECO:0000256" key="2">
    <source>
        <dbReference type="SAM" id="Phobius"/>
    </source>
</evidence>
<dbReference type="Gene3D" id="2.60.40.2230">
    <property type="entry name" value="Uncharacterised protein YcnI-like PF07987, DUF1775"/>
    <property type="match status" value="1"/>
</dbReference>
<accession>A0A5J5IVI2</accession>
<evidence type="ECO:0000256" key="1">
    <source>
        <dbReference type="SAM" id="MobiDB-lite"/>
    </source>
</evidence>
<dbReference type="AlphaFoldDB" id="A0A5J5IVI2"/>
<reference evidence="6" key="1">
    <citation type="submission" date="2019-09" db="EMBL/GenBank/DDBJ databases">
        <title>Mumia zhuanghuii sp. nov. isolated from the intestinal contents of plateau pika (Ochotona curzoniae) in the Qinghai-Tibet plateau of China.</title>
        <authorList>
            <person name="Tian Z."/>
        </authorList>
    </citation>
    <scope>NUCLEOTIDE SEQUENCE [LARGE SCALE GENOMIC DNA]</scope>
    <source>
        <strain evidence="6">DSM 25564</strain>
    </source>
</reference>
<evidence type="ECO:0000259" key="4">
    <source>
        <dbReference type="Pfam" id="PF07987"/>
    </source>
</evidence>
<dbReference type="InterPro" id="IPR038507">
    <property type="entry name" value="YcnI-like_sf"/>
</dbReference>
<protein>
    <submittedName>
        <fullName evidence="5">DUF1775 domain-containing protein</fullName>
    </submittedName>
</protein>
<feature type="region of interest" description="Disordered" evidence="1">
    <location>
        <begin position="175"/>
        <end position="204"/>
    </location>
</feature>
<dbReference type="PROSITE" id="PS51318">
    <property type="entry name" value="TAT"/>
    <property type="match status" value="1"/>
</dbReference>
<keyword evidence="2" id="KW-0472">Membrane</keyword>
<keyword evidence="2" id="KW-1133">Transmembrane helix</keyword>
<dbReference type="InterPro" id="IPR012533">
    <property type="entry name" value="YcnI-copper_dom"/>
</dbReference>
<evidence type="ECO:0000256" key="3">
    <source>
        <dbReference type="SAM" id="SignalP"/>
    </source>
</evidence>
<dbReference type="OrthoDB" id="9810871at2"/>
<feature type="chain" id="PRO_5023889941" evidence="3">
    <location>
        <begin position="34"/>
        <end position="237"/>
    </location>
</feature>
<organism evidence="5 6">
    <name type="scientific">Microbacterium radiodurans</name>
    <dbReference type="NCBI Taxonomy" id="661398"/>
    <lineage>
        <taxon>Bacteria</taxon>
        <taxon>Bacillati</taxon>
        <taxon>Actinomycetota</taxon>
        <taxon>Actinomycetes</taxon>
        <taxon>Micrococcales</taxon>
        <taxon>Microbacteriaceae</taxon>
        <taxon>Microbacterium</taxon>
    </lineage>
</organism>
<feature type="compositionally biased region" description="Low complexity" evidence="1">
    <location>
        <begin position="191"/>
        <end position="204"/>
    </location>
</feature>
<keyword evidence="3" id="KW-0732">Signal</keyword>
<keyword evidence="2" id="KW-0812">Transmembrane</keyword>
<dbReference type="Pfam" id="PF07987">
    <property type="entry name" value="DUF1775"/>
    <property type="match status" value="1"/>
</dbReference>
<dbReference type="RefSeq" id="WP_150418577.1">
    <property type="nucleotide sequence ID" value="NZ_VYRZ01000001.1"/>
</dbReference>
<name>A0A5J5IVI2_9MICO</name>
<evidence type="ECO:0000313" key="6">
    <source>
        <dbReference type="Proteomes" id="UP000327039"/>
    </source>
</evidence>
<dbReference type="InterPro" id="IPR006311">
    <property type="entry name" value="TAT_signal"/>
</dbReference>
<proteinExistence type="predicted"/>